<dbReference type="SMART" id="SM00278">
    <property type="entry name" value="HhH1"/>
    <property type="match status" value="2"/>
</dbReference>
<sequence>MHWGWTPREKWLALALGGVLLVGGTVWLFGQEDRPEEAGWMEYQAQANAPSEKTPATEVDKQPEIDKQEVIIDVKGAVHKPGIYHFAGEARVYEALKRAGGAREEADLSKVNLAEPLRDGMVLYIPKQGEEPASFPGGGVAASETSGGKINVNTATAEELDQLNGIGPSKAEAIVRYREEHGPFRSVEEIAQVPGIGEKTVEKFREQIVLN</sequence>
<protein>
    <submittedName>
        <fullName evidence="3">Helix-hairpin-helix domain-containing protein</fullName>
    </submittedName>
</protein>
<dbReference type="SUPFAM" id="SSF47781">
    <property type="entry name" value="RuvA domain 2-like"/>
    <property type="match status" value="1"/>
</dbReference>
<dbReference type="Pfam" id="PF10531">
    <property type="entry name" value="SLBB"/>
    <property type="match status" value="1"/>
</dbReference>
<comment type="caution">
    <text evidence="3">The sequence shown here is derived from an EMBL/GenBank/DDBJ whole genome shotgun (WGS) entry which is preliminary data.</text>
</comment>
<dbReference type="RefSeq" id="WP_379863941.1">
    <property type="nucleotide sequence ID" value="NZ_JBHTBW010000015.1"/>
</dbReference>
<dbReference type="InterPro" id="IPR019554">
    <property type="entry name" value="Soluble_ligand-bd"/>
</dbReference>
<evidence type="ECO:0000259" key="2">
    <source>
        <dbReference type="SMART" id="SM00278"/>
    </source>
</evidence>
<keyword evidence="1" id="KW-0812">Transmembrane</keyword>
<dbReference type="InterPro" id="IPR051675">
    <property type="entry name" value="Endo/Exo/Phosphatase_dom_1"/>
</dbReference>
<reference evidence="4" key="1">
    <citation type="journal article" date="2019" name="Int. J. Syst. Evol. Microbiol.">
        <title>The Global Catalogue of Microorganisms (GCM) 10K type strain sequencing project: providing services to taxonomists for standard genome sequencing and annotation.</title>
        <authorList>
            <consortium name="The Broad Institute Genomics Platform"/>
            <consortium name="The Broad Institute Genome Sequencing Center for Infectious Disease"/>
            <person name="Wu L."/>
            <person name="Ma J."/>
        </authorList>
    </citation>
    <scope>NUCLEOTIDE SEQUENCE [LARGE SCALE GENOMIC DNA]</scope>
    <source>
        <strain evidence="4">CGMCC 1.12942</strain>
    </source>
</reference>
<feature type="transmembrane region" description="Helical" evidence="1">
    <location>
        <begin position="12"/>
        <end position="30"/>
    </location>
</feature>
<feature type="domain" description="Helix-hairpin-helix DNA-binding motif class 1" evidence="2">
    <location>
        <begin position="188"/>
        <end position="207"/>
    </location>
</feature>
<proteinExistence type="predicted"/>
<keyword evidence="1" id="KW-0472">Membrane</keyword>
<dbReference type="Gene3D" id="1.10.150.280">
    <property type="entry name" value="AF1531-like domain"/>
    <property type="match status" value="1"/>
</dbReference>
<dbReference type="Pfam" id="PF12836">
    <property type="entry name" value="HHH_3"/>
    <property type="match status" value="1"/>
</dbReference>
<dbReference type="Proteomes" id="UP001596500">
    <property type="component" value="Unassembled WGS sequence"/>
</dbReference>
<keyword evidence="1" id="KW-1133">Transmembrane helix</keyword>
<dbReference type="Gene3D" id="3.10.560.10">
    <property type="entry name" value="Outer membrane lipoprotein wza domain like"/>
    <property type="match status" value="1"/>
</dbReference>
<evidence type="ECO:0000313" key="4">
    <source>
        <dbReference type="Proteomes" id="UP001596500"/>
    </source>
</evidence>
<dbReference type="PANTHER" id="PTHR21180">
    <property type="entry name" value="ENDONUCLEASE/EXONUCLEASE/PHOSPHATASE FAMILY DOMAIN-CONTAINING PROTEIN 1"/>
    <property type="match status" value="1"/>
</dbReference>
<dbReference type="InterPro" id="IPR003583">
    <property type="entry name" value="Hlx-hairpin-Hlx_DNA-bd_motif"/>
</dbReference>
<evidence type="ECO:0000256" key="1">
    <source>
        <dbReference type="SAM" id="Phobius"/>
    </source>
</evidence>
<accession>A0ABW2RI39</accession>
<gene>
    <name evidence="3" type="ORF">ACFQNG_05815</name>
</gene>
<evidence type="ECO:0000313" key="3">
    <source>
        <dbReference type="EMBL" id="MFC7440662.1"/>
    </source>
</evidence>
<organism evidence="3 4">
    <name type="scientific">Laceyella putida</name>
    <dbReference type="NCBI Taxonomy" id="110101"/>
    <lineage>
        <taxon>Bacteria</taxon>
        <taxon>Bacillati</taxon>
        <taxon>Bacillota</taxon>
        <taxon>Bacilli</taxon>
        <taxon>Bacillales</taxon>
        <taxon>Thermoactinomycetaceae</taxon>
        <taxon>Laceyella</taxon>
    </lineage>
</organism>
<dbReference type="NCBIfam" id="TIGR00426">
    <property type="entry name" value="competence protein ComEA helix-hairpin-helix repeat region"/>
    <property type="match status" value="1"/>
</dbReference>
<dbReference type="EMBL" id="JBHTBW010000015">
    <property type="protein sequence ID" value="MFC7440662.1"/>
    <property type="molecule type" value="Genomic_DNA"/>
</dbReference>
<dbReference type="PANTHER" id="PTHR21180:SF32">
    <property type="entry name" value="ENDONUCLEASE_EXONUCLEASE_PHOSPHATASE FAMILY DOMAIN-CONTAINING PROTEIN 1"/>
    <property type="match status" value="1"/>
</dbReference>
<feature type="domain" description="Helix-hairpin-helix DNA-binding motif class 1" evidence="2">
    <location>
        <begin position="158"/>
        <end position="177"/>
    </location>
</feature>
<dbReference type="InterPro" id="IPR004509">
    <property type="entry name" value="Competence_ComEA_HhH"/>
</dbReference>
<keyword evidence="4" id="KW-1185">Reference proteome</keyword>
<dbReference type="InterPro" id="IPR010994">
    <property type="entry name" value="RuvA_2-like"/>
</dbReference>
<name>A0ABW2RI39_9BACL</name>